<organism evidence="2 3">
    <name type="scientific">Staurois parvus</name>
    <dbReference type="NCBI Taxonomy" id="386267"/>
    <lineage>
        <taxon>Eukaryota</taxon>
        <taxon>Metazoa</taxon>
        <taxon>Chordata</taxon>
        <taxon>Craniata</taxon>
        <taxon>Vertebrata</taxon>
        <taxon>Euteleostomi</taxon>
        <taxon>Amphibia</taxon>
        <taxon>Batrachia</taxon>
        <taxon>Anura</taxon>
        <taxon>Neobatrachia</taxon>
        <taxon>Ranoidea</taxon>
        <taxon>Ranidae</taxon>
        <taxon>Staurois</taxon>
    </lineage>
</organism>
<dbReference type="EMBL" id="CATNWA010014842">
    <property type="protein sequence ID" value="CAI9576569.1"/>
    <property type="molecule type" value="Genomic_DNA"/>
</dbReference>
<accession>A0ABN9DVA8</accession>
<evidence type="ECO:0000256" key="1">
    <source>
        <dbReference type="SAM" id="SignalP"/>
    </source>
</evidence>
<sequence>MSPLLLLFILLSCVPKISLLYPSAPPQNLYISPSLLPSPYYCSHHLLLYVTPADPNTRTGRHVHLCTFRSHLIFLTLLLLTSGDISPNPGPPVFHPHTRCPLS</sequence>
<keyword evidence="3" id="KW-1185">Reference proteome</keyword>
<evidence type="ECO:0008006" key="4">
    <source>
        <dbReference type="Google" id="ProtNLM"/>
    </source>
</evidence>
<dbReference type="Proteomes" id="UP001162483">
    <property type="component" value="Unassembled WGS sequence"/>
</dbReference>
<comment type="caution">
    <text evidence="2">The sequence shown here is derived from an EMBL/GenBank/DDBJ whole genome shotgun (WGS) entry which is preliminary data.</text>
</comment>
<evidence type="ECO:0000313" key="2">
    <source>
        <dbReference type="EMBL" id="CAI9576569.1"/>
    </source>
</evidence>
<keyword evidence="1" id="KW-0732">Signal</keyword>
<reference evidence="2" key="1">
    <citation type="submission" date="2023-05" db="EMBL/GenBank/DDBJ databases">
        <authorList>
            <person name="Stuckert A."/>
        </authorList>
    </citation>
    <scope>NUCLEOTIDE SEQUENCE</scope>
</reference>
<feature type="signal peptide" evidence="1">
    <location>
        <begin position="1"/>
        <end position="19"/>
    </location>
</feature>
<name>A0ABN9DVA8_9NEOB</name>
<feature type="non-terminal residue" evidence="2">
    <location>
        <position position="103"/>
    </location>
</feature>
<proteinExistence type="predicted"/>
<feature type="chain" id="PRO_5045783924" description="Secreted protein" evidence="1">
    <location>
        <begin position="20"/>
        <end position="103"/>
    </location>
</feature>
<protein>
    <recommendedName>
        <fullName evidence="4">Secreted protein</fullName>
    </recommendedName>
</protein>
<gene>
    <name evidence="2" type="ORF">SPARVUS_LOCUS8551556</name>
</gene>
<evidence type="ECO:0000313" key="3">
    <source>
        <dbReference type="Proteomes" id="UP001162483"/>
    </source>
</evidence>